<protein>
    <submittedName>
        <fullName evidence="1">Uncharacterized protein</fullName>
    </submittedName>
</protein>
<name>A0A0H3CH82_ENTCC</name>
<dbReference type="KEGG" id="enc:ECL_01085"/>
<dbReference type="HOGENOM" id="CLU_217167_0_0_6"/>
<keyword evidence="2" id="KW-1185">Reference proteome</keyword>
<dbReference type="PATRIC" id="fig|716541.4.peg.1340"/>
<dbReference type="OrthoDB" id="6895359at2"/>
<dbReference type="EnsemblBacteria" id="ADF60646">
    <property type="protein sequence ID" value="ADF60646"/>
    <property type="gene ID" value="ECL_01085"/>
</dbReference>
<reference evidence="1 2" key="1">
    <citation type="journal article" date="2010" name="J. Bacteriol.">
        <title>Complete genome sequence of Enterobacter cloacae subsp. cloacae type strain ATCC 13047.</title>
        <authorList>
            <person name="Ren Y."/>
            <person name="Ren Y."/>
            <person name="Zhou Z."/>
            <person name="Guo X."/>
            <person name="Li Y."/>
            <person name="Feng L."/>
            <person name="Wang L."/>
        </authorList>
    </citation>
    <scope>NUCLEOTIDE SEQUENCE [LARGE SCALE GENOMIC DNA]</scope>
    <source>
        <strain evidence="2">ATCC 13047 / DSM 30054 / NBRC 13535 / NCTC 10005 / WDCM 00083 / NCDC 279-56</strain>
    </source>
</reference>
<dbReference type="EMBL" id="CP001918">
    <property type="protein sequence ID" value="ADF60646.1"/>
    <property type="molecule type" value="Genomic_DNA"/>
</dbReference>
<organism evidence="1 2">
    <name type="scientific">Enterobacter cloacae subsp. cloacae (strain ATCC 13047 / DSM 30054 / NBRC 13535 / NCTC 10005 / WDCM 00083 / NCDC 279-56)</name>
    <dbReference type="NCBI Taxonomy" id="716541"/>
    <lineage>
        <taxon>Bacteria</taxon>
        <taxon>Pseudomonadati</taxon>
        <taxon>Pseudomonadota</taxon>
        <taxon>Gammaproteobacteria</taxon>
        <taxon>Enterobacterales</taxon>
        <taxon>Enterobacteriaceae</taxon>
        <taxon>Enterobacter</taxon>
        <taxon>Enterobacter cloacae complex</taxon>
    </lineage>
</organism>
<evidence type="ECO:0000313" key="2">
    <source>
        <dbReference type="Proteomes" id="UP000002363"/>
    </source>
</evidence>
<gene>
    <name evidence="1" type="ordered locus">ECL_01085</name>
</gene>
<dbReference type="Proteomes" id="UP000002363">
    <property type="component" value="Chromosome"/>
</dbReference>
<evidence type="ECO:0000313" key="1">
    <source>
        <dbReference type="EMBL" id="ADF60646.1"/>
    </source>
</evidence>
<accession>A0A0H3CH82</accession>
<proteinExistence type="predicted"/>
<sequence>MNVSFSHTISPSALSGQGRIKELMDALPPDERQKALELLLAAKESH</sequence>
<dbReference type="AlphaFoldDB" id="A0A0H3CH82"/>